<dbReference type="EMBL" id="BAABHV010000009">
    <property type="protein sequence ID" value="GAA5051676.1"/>
    <property type="molecule type" value="Genomic_DNA"/>
</dbReference>
<dbReference type="SUPFAM" id="SSF56925">
    <property type="entry name" value="OMPA-like"/>
    <property type="match status" value="1"/>
</dbReference>
<keyword evidence="3" id="KW-0472">Membrane</keyword>
<comment type="subcellular location">
    <subcellularLocation>
        <location evidence="1">Membrane</location>
    </subcellularLocation>
</comment>
<dbReference type="PANTHER" id="PTHR34001">
    <property type="entry name" value="BLL7405 PROTEIN"/>
    <property type="match status" value="1"/>
</dbReference>
<evidence type="ECO:0000256" key="4">
    <source>
        <dbReference type="ARBA" id="ARBA00038306"/>
    </source>
</evidence>
<feature type="signal peptide" evidence="5">
    <location>
        <begin position="1"/>
        <end position="18"/>
    </location>
</feature>
<dbReference type="InterPro" id="IPR051692">
    <property type="entry name" value="OMP-like"/>
</dbReference>
<dbReference type="Proteomes" id="UP001500518">
    <property type="component" value="Unassembled WGS sequence"/>
</dbReference>
<comment type="similarity">
    <text evidence="4">Belongs to the Omp25/RopB family.</text>
</comment>
<dbReference type="InterPro" id="IPR011250">
    <property type="entry name" value="OMP/PagP_B-barrel"/>
</dbReference>
<feature type="domain" description="Outer membrane protein beta-barrel" evidence="6">
    <location>
        <begin position="12"/>
        <end position="229"/>
    </location>
</feature>
<name>A0ABP9K7K6_9SPHN</name>
<dbReference type="Pfam" id="PF13505">
    <property type="entry name" value="OMP_b-brl"/>
    <property type="match status" value="1"/>
</dbReference>
<gene>
    <name evidence="7" type="ORF">GCM10023208_11800</name>
</gene>
<evidence type="ECO:0000256" key="1">
    <source>
        <dbReference type="ARBA" id="ARBA00004370"/>
    </source>
</evidence>
<protein>
    <recommendedName>
        <fullName evidence="6">Outer membrane protein beta-barrel domain-containing protein</fullName>
    </recommendedName>
</protein>
<evidence type="ECO:0000256" key="3">
    <source>
        <dbReference type="ARBA" id="ARBA00023136"/>
    </source>
</evidence>
<dbReference type="InterPro" id="IPR027385">
    <property type="entry name" value="Beta-barrel_OMP"/>
</dbReference>
<accession>A0ABP9K7K6</accession>
<reference evidence="8" key="1">
    <citation type="journal article" date="2019" name="Int. J. Syst. Evol. Microbiol.">
        <title>The Global Catalogue of Microorganisms (GCM) 10K type strain sequencing project: providing services to taxonomists for standard genome sequencing and annotation.</title>
        <authorList>
            <consortium name="The Broad Institute Genomics Platform"/>
            <consortium name="The Broad Institute Genome Sequencing Center for Infectious Disease"/>
            <person name="Wu L."/>
            <person name="Ma J."/>
        </authorList>
    </citation>
    <scope>NUCLEOTIDE SEQUENCE [LARGE SCALE GENOMIC DNA]</scope>
    <source>
        <strain evidence="8">JCM 18014</strain>
    </source>
</reference>
<comment type="caution">
    <text evidence="7">The sequence shown here is derived from an EMBL/GenBank/DDBJ whole genome shotgun (WGS) entry which is preliminary data.</text>
</comment>
<proteinExistence type="inferred from homology"/>
<keyword evidence="8" id="KW-1185">Reference proteome</keyword>
<evidence type="ECO:0000313" key="8">
    <source>
        <dbReference type="Proteomes" id="UP001500518"/>
    </source>
</evidence>
<evidence type="ECO:0000256" key="5">
    <source>
        <dbReference type="SAM" id="SignalP"/>
    </source>
</evidence>
<dbReference type="Gene3D" id="2.40.160.20">
    <property type="match status" value="1"/>
</dbReference>
<dbReference type="RefSeq" id="WP_346032189.1">
    <property type="nucleotide sequence ID" value="NZ_BAABHV010000009.1"/>
</dbReference>
<evidence type="ECO:0000313" key="7">
    <source>
        <dbReference type="EMBL" id="GAA5051676.1"/>
    </source>
</evidence>
<keyword evidence="2 5" id="KW-0732">Signal</keyword>
<evidence type="ECO:0000256" key="2">
    <source>
        <dbReference type="ARBA" id="ARBA00022729"/>
    </source>
</evidence>
<dbReference type="PANTHER" id="PTHR34001:SF3">
    <property type="entry name" value="BLL7405 PROTEIN"/>
    <property type="match status" value="1"/>
</dbReference>
<feature type="chain" id="PRO_5046024457" description="Outer membrane protein beta-barrel domain-containing protein" evidence="5">
    <location>
        <begin position="19"/>
        <end position="229"/>
    </location>
</feature>
<sequence>MKKGIALILATASATALAVPAAAQDNSAFTGPRIEGIAGYDISKAGSDVDNELNDEDDESIDGFMYGVGIGYDFPVGDRVVLGLEAEGTFSTAETEVVDGDLEDLGFGAELDTGRDLYVGARAGVVAGENLLLYAKGGYTNARYNLLADDGTTELETDVDLDGWRVGAGAEYAMSENTFVKLEYRYSNYTEGEFDFNDDDFFDSDTGESDRFDADLDRHQVAVGFGLRF</sequence>
<evidence type="ECO:0000259" key="6">
    <source>
        <dbReference type="Pfam" id="PF13505"/>
    </source>
</evidence>
<organism evidence="7 8">
    <name type="scientific">Erythrobacter westpacificensis</name>
    <dbReference type="NCBI Taxonomy" id="1055231"/>
    <lineage>
        <taxon>Bacteria</taxon>
        <taxon>Pseudomonadati</taxon>
        <taxon>Pseudomonadota</taxon>
        <taxon>Alphaproteobacteria</taxon>
        <taxon>Sphingomonadales</taxon>
        <taxon>Erythrobacteraceae</taxon>
        <taxon>Erythrobacter/Porphyrobacter group</taxon>
        <taxon>Erythrobacter</taxon>
    </lineage>
</organism>